<evidence type="ECO:0000256" key="8">
    <source>
        <dbReference type="ARBA" id="ARBA00023180"/>
    </source>
</evidence>
<keyword evidence="7" id="KW-0472">Membrane</keyword>
<keyword evidence="3 9" id="KW-0808">Transferase</keyword>
<dbReference type="SUPFAM" id="SSF52540">
    <property type="entry name" value="P-loop containing nucleoside triphosphate hydrolases"/>
    <property type="match status" value="1"/>
</dbReference>
<dbReference type="InterPro" id="IPR005331">
    <property type="entry name" value="Sulfotransferase"/>
</dbReference>
<dbReference type="Pfam" id="PF03567">
    <property type="entry name" value="Sulfotransfer_2"/>
    <property type="match status" value="1"/>
</dbReference>
<dbReference type="PANTHER" id="PTHR12137:SF54">
    <property type="entry name" value="CARBOHYDRATE SULFOTRANSFERASE"/>
    <property type="match status" value="1"/>
</dbReference>
<accession>A0A9R1T6K6</accession>
<evidence type="ECO:0000256" key="3">
    <source>
        <dbReference type="ARBA" id="ARBA00022679"/>
    </source>
</evidence>
<reference evidence="11 12" key="1">
    <citation type="submission" date="2025-04" db="UniProtKB">
        <authorList>
            <consortium name="RefSeq"/>
        </authorList>
    </citation>
    <scope>IDENTIFICATION</scope>
    <source>
        <strain evidence="11 12">USDA-PBARC FA_bdor</strain>
        <tissue evidence="11 12">Whole organism</tissue>
    </source>
</reference>
<dbReference type="GO" id="GO:0000139">
    <property type="term" value="C:Golgi membrane"/>
    <property type="evidence" value="ECO:0007669"/>
    <property type="project" value="UniProtKB-SubCell"/>
</dbReference>
<evidence type="ECO:0000256" key="5">
    <source>
        <dbReference type="ARBA" id="ARBA00022989"/>
    </source>
</evidence>
<evidence type="ECO:0000256" key="6">
    <source>
        <dbReference type="ARBA" id="ARBA00023034"/>
    </source>
</evidence>
<accession>A0A9R1T6Q8</accession>
<dbReference type="EC" id="2.8.2.-" evidence="9"/>
<gene>
    <name evidence="11 12" type="primary">LOC105266900</name>
</gene>
<keyword evidence="9" id="KW-0735">Signal-anchor</keyword>
<dbReference type="GO" id="GO:0008146">
    <property type="term" value="F:sulfotransferase activity"/>
    <property type="evidence" value="ECO:0007669"/>
    <property type="project" value="InterPro"/>
</dbReference>
<evidence type="ECO:0000313" key="11">
    <source>
        <dbReference type="RefSeq" id="XP_011303681.1"/>
    </source>
</evidence>
<dbReference type="InterPro" id="IPR027417">
    <property type="entry name" value="P-loop_NTPase"/>
</dbReference>
<evidence type="ECO:0000256" key="4">
    <source>
        <dbReference type="ARBA" id="ARBA00022692"/>
    </source>
</evidence>
<dbReference type="OrthoDB" id="2019940at2759"/>
<dbReference type="RefSeq" id="XP_011303681.1">
    <property type="nucleotide sequence ID" value="XM_011305379.1"/>
</dbReference>
<dbReference type="AlphaFoldDB" id="A0A9R1T6Q8"/>
<keyword evidence="8 9" id="KW-0325">Glycoprotein</keyword>
<evidence type="ECO:0000256" key="2">
    <source>
        <dbReference type="ARBA" id="ARBA00006339"/>
    </source>
</evidence>
<evidence type="ECO:0000256" key="9">
    <source>
        <dbReference type="RuleBase" id="RU364020"/>
    </source>
</evidence>
<proteinExistence type="inferred from homology"/>
<organism evidence="10 11">
    <name type="scientific">Fopius arisanus</name>
    <dbReference type="NCBI Taxonomy" id="64838"/>
    <lineage>
        <taxon>Eukaryota</taxon>
        <taxon>Metazoa</taxon>
        <taxon>Ecdysozoa</taxon>
        <taxon>Arthropoda</taxon>
        <taxon>Hexapoda</taxon>
        <taxon>Insecta</taxon>
        <taxon>Pterygota</taxon>
        <taxon>Neoptera</taxon>
        <taxon>Endopterygota</taxon>
        <taxon>Hymenoptera</taxon>
        <taxon>Apocrita</taxon>
        <taxon>Ichneumonoidea</taxon>
        <taxon>Braconidae</taxon>
        <taxon>Opiinae</taxon>
        <taxon>Fopius</taxon>
    </lineage>
</organism>
<name>A0A9R1T6Q8_9HYME</name>
<keyword evidence="9" id="KW-0119">Carbohydrate metabolism</keyword>
<comment type="similarity">
    <text evidence="2 9">Belongs to the sulfotransferase 2 family.</text>
</comment>
<evidence type="ECO:0000256" key="1">
    <source>
        <dbReference type="ARBA" id="ARBA00004323"/>
    </source>
</evidence>
<sequence length="329" mass="37993">MPGWRRAVLKMTVWTCVLVELFVMGDISLLGDIPRRKSPDLVLGANALTRSVLIDRQERLQHNCEEILRMEAPDLGNFEPKDFNNILVDEVHELLYCYVPKVACTNWKRVLMIATGKWSGNEPLDIPANLTHAPGTFLRLSNFTTSEIEYRLATYDTLIAVRHPMERLLSAYRNKLEARDQTSSKYFQTRFGRKIVKKYRKNATKESLSKGDDVTFGEFVDFITADDNKTTNEHWRPISELCLPCIINYNLISKYETLVEDATEVLESIGAGHISFPTKPKDREPTDKKLQQYYSGLSFKQIRKLIEFYRIDLKLFDYSMEDVLGFSLA</sequence>
<dbReference type="InterPro" id="IPR018011">
    <property type="entry name" value="Carb_sulfotrans_8-10"/>
</dbReference>
<dbReference type="GeneID" id="105266900"/>
<protein>
    <recommendedName>
        <fullName evidence="9">Carbohydrate sulfotransferase</fullName>
        <ecNumber evidence="9">2.8.2.-</ecNumber>
    </recommendedName>
</protein>
<evidence type="ECO:0000256" key="7">
    <source>
        <dbReference type="ARBA" id="ARBA00023136"/>
    </source>
</evidence>
<dbReference type="KEGG" id="fas:105266900"/>
<dbReference type="Proteomes" id="UP000694866">
    <property type="component" value="Unplaced"/>
</dbReference>
<keyword evidence="4" id="KW-0812">Transmembrane</keyword>
<evidence type="ECO:0000313" key="10">
    <source>
        <dbReference type="Proteomes" id="UP000694866"/>
    </source>
</evidence>
<evidence type="ECO:0000313" key="12">
    <source>
        <dbReference type="RefSeq" id="XP_011303682.1"/>
    </source>
</evidence>
<dbReference type="PANTHER" id="PTHR12137">
    <property type="entry name" value="CARBOHYDRATE SULFOTRANSFERASE"/>
    <property type="match status" value="1"/>
</dbReference>
<dbReference type="RefSeq" id="XP_011303682.1">
    <property type="nucleotide sequence ID" value="XM_011305380.1"/>
</dbReference>
<dbReference type="GO" id="GO:0016051">
    <property type="term" value="P:carbohydrate biosynthetic process"/>
    <property type="evidence" value="ECO:0007669"/>
    <property type="project" value="InterPro"/>
</dbReference>
<keyword evidence="6 9" id="KW-0333">Golgi apparatus</keyword>
<keyword evidence="5" id="KW-1133">Transmembrane helix</keyword>
<comment type="subcellular location">
    <subcellularLocation>
        <location evidence="1 9">Golgi apparatus membrane</location>
        <topology evidence="1 9">Single-pass type II membrane protein</topology>
    </subcellularLocation>
</comment>
<keyword evidence="10" id="KW-1185">Reference proteome</keyword>